<evidence type="ECO:0000313" key="1">
    <source>
        <dbReference type="EMBL" id="UUF07686.1"/>
    </source>
</evidence>
<organism evidence="1 2">
    <name type="scientific">Turicibacter bilis</name>
    <dbReference type="NCBI Taxonomy" id="2735723"/>
    <lineage>
        <taxon>Bacteria</taxon>
        <taxon>Bacillati</taxon>
        <taxon>Bacillota</taxon>
        <taxon>Erysipelotrichia</taxon>
        <taxon>Erysipelotrichales</taxon>
        <taxon>Turicibacteraceae</taxon>
        <taxon>Turicibacter</taxon>
    </lineage>
</organism>
<gene>
    <name evidence="1" type="ORF">J0J70_08625</name>
</gene>
<dbReference type="EMBL" id="CP071250">
    <property type="protein sequence ID" value="UUF07686.1"/>
    <property type="molecule type" value="Genomic_DNA"/>
</dbReference>
<evidence type="ECO:0000313" key="2">
    <source>
        <dbReference type="Proteomes" id="UP001058072"/>
    </source>
</evidence>
<sequence>MREIENCVEVRVSGPKEQMKVYLDWIQKSGEYRYSMGIDENEGDPVFFLTPDVQSHEFWKFSSSNLKHKTRLYQRLNKEVLKYRVNYMVYYGTHHLSDEIEFDLNEKDYDQGIYPELVRAFNPMPETIAYKCPDLVVNVDWGSYYIEKDFQLDDYERESII</sequence>
<dbReference type="Proteomes" id="UP001058072">
    <property type="component" value="Chromosome"/>
</dbReference>
<dbReference type="AlphaFoldDB" id="A0A9Q9CLR7"/>
<reference evidence="1" key="1">
    <citation type="submission" date="2021-03" db="EMBL/GenBank/DDBJ databases">
        <title>Comparative Genomics and Metabolomics in the genus Turicibacter.</title>
        <authorList>
            <person name="Maki J."/>
            <person name="Looft T."/>
        </authorList>
    </citation>
    <scope>NUCLEOTIDE SEQUENCE</scope>
    <source>
        <strain evidence="1">ISU324</strain>
    </source>
</reference>
<protein>
    <submittedName>
        <fullName evidence="1">Uncharacterized protein</fullName>
    </submittedName>
</protein>
<accession>A0A9Q9CLR7</accession>
<dbReference type="RefSeq" id="WP_212724229.1">
    <property type="nucleotide sequence ID" value="NZ_CP071250.1"/>
</dbReference>
<proteinExistence type="predicted"/>
<name>A0A9Q9CLR7_9FIRM</name>